<name>A0ABQ8NCY1_PYRGI</name>
<proteinExistence type="predicted"/>
<sequence>MELITAWQESQTDRHSRPPVTVDALDARLYDCWPSTSLFADPAPGDSEWDPYFEGEDDDRERKRNRLRYWYGSERPATRPVLVVRAGGGRVVSFWDHVNAVNAWLIGLEGDISAAKCQVDGDCGRVVVGIDDVIYIWPVDVAKIQLIWDLERLGRQ</sequence>
<evidence type="ECO:0000313" key="1">
    <source>
        <dbReference type="EMBL" id="KAI6293758.1"/>
    </source>
</evidence>
<dbReference type="Proteomes" id="UP001059893">
    <property type="component" value="Unassembled WGS sequence"/>
</dbReference>
<accession>A0ABQ8NCY1</accession>
<dbReference type="EMBL" id="JABSND010000227">
    <property type="protein sequence ID" value="KAI6293758.1"/>
    <property type="molecule type" value="Genomic_DNA"/>
</dbReference>
<comment type="caution">
    <text evidence="1">The sequence shown here is derived from an EMBL/GenBank/DDBJ whole genome shotgun (WGS) entry which is preliminary data.</text>
</comment>
<gene>
    <name evidence="1" type="ORF">MCOR33_008913</name>
</gene>
<reference evidence="1" key="1">
    <citation type="submission" date="2021-01" db="EMBL/GenBank/DDBJ databases">
        <title>Deciphering the adaptive evolutionary patterns associated with biogeogrpahic diversity in the finger millet blast pathogen Magnaporthe oryzae in Eastern Africa.</title>
        <authorList>
            <person name="Onyema G."/>
            <person name="Shittu T.A."/>
            <person name="Dodsworth S."/>
            <person name="Devilliers S."/>
            <person name="Muthumeenakshi S."/>
            <person name="Sreenivasaprasad S."/>
        </authorList>
    </citation>
    <scope>NUCLEOTIDE SEQUENCE</scope>
    <source>
        <strain evidence="1">D15/s37</strain>
    </source>
</reference>
<organism evidence="1 2">
    <name type="scientific">Pyricularia grisea</name>
    <name type="common">Crabgrass-specific blast fungus</name>
    <name type="synonym">Magnaporthe grisea</name>
    <dbReference type="NCBI Taxonomy" id="148305"/>
    <lineage>
        <taxon>Eukaryota</taxon>
        <taxon>Fungi</taxon>
        <taxon>Dikarya</taxon>
        <taxon>Ascomycota</taxon>
        <taxon>Pezizomycotina</taxon>
        <taxon>Sordariomycetes</taxon>
        <taxon>Sordariomycetidae</taxon>
        <taxon>Magnaporthales</taxon>
        <taxon>Pyriculariaceae</taxon>
        <taxon>Pyricularia</taxon>
    </lineage>
</organism>
<protein>
    <submittedName>
        <fullName evidence="1">Uncharacterized protein</fullName>
    </submittedName>
</protein>
<keyword evidence="2" id="KW-1185">Reference proteome</keyword>
<evidence type="ECO:0000313" key="2">
    <source>
        <dbReference type="Proteomes" id="UP001059893"/>
    </source>
</evidence>